<feature type="region of interest" description="Disordered" evidence="1">
    <location>
        <begin position="324"/>
        <end position="344"/>
    </location>
</feature>
<evidence type="ECO:0000256" key="1">
    <source>
        <dbReference type="SAM" id="MobiDB-lite"/>
    </source>
</evidence>
<reference evidence="2" key="1">
    <citation type="submission" date="2022-11" db="EMBL/GenBank/DDBJ databases">
        <title>Centuries of genome instability and evolution in soft-shell clam transmissible cancer (bioRxiv).</title>
        <authorList>
            <person name="Hart S.F.M."/>
            <person name="Yonemitsu M.A."/>
            <person name="Giersch R.M."/>
            <person name="Beal B.F."/>
            <person name="Arriagada G."/>
            <person name="Davis B.W."/>
            <person name="Ostrander E.A."/>
            <person name="Goff S.P."/>
            <person name="Metzger M.J."/>
        </authorList>
    </citation>
    <scope>NUCLEOTIDE SEQUENCE</scope>
    <source>
        <strain evidence="2">MELC-2E11</strain>
        <tissue evidence="2">Siphon/mantle</tissue>
    </source>
</reference>
<feature type="region of interest" description="Disordered" evidence="1">
    <location>
        <begin position="259"/>
        <end position="292"/>
    </location>
</feature>
<feature type="compositionally biased region" description="Basic and acidic residues" evidence="1">
    <location>
        <begin position="129"/>
        <end position="149"/>
    </location>
</feature>
<feature type="non-terminal residue" evidence="2">
    <location>
        <position position="344"/>
    </location>
</feature>
<sequence>AMVAYKKHNQILKPILMYKLYPNYSQDDVNDVIEMKLGRNMRATPKGSIPIKHVNTQLEGDASEPLLVNQPHSTNPVVDYFTNTHPGHRPIYARPYGLSGSPALRSINSPQHPSQDLIETLNRNQRVKSSRDLRSPERQEDTERKQVVKEDDDDVEERRRASLAQELARAQQRQDRLEAEARRLREADSGLTSQSGNQRDSSDIMQEVEAQGTQDSKQSHKDAVIITTKAEINTPPANALMSPPPHDVLYPSYKSQAPQVEAKSDFGSSQPFTPLDSGAFKSTGDTSTSATVSTGIEAKVEEAESRVSVEKLSLQQQETVEEIEEIEEEVEGGGQESSDGEFNF</sequence>
<protein>
    <submittedName>
        <fullName evidence="2">Uncharacterized protein</fullName>
    </submittedName>
</protein>
<organism evidence="2 3">
    <name type="scientific">Mya arenaria</name>
    <name type="common">Soft-shell clam</name>
    <dbReference type="NCBI Taxonomy" id="6604"/>
    <lineage>
        <taxon>Eukaryota</taxon>
        <taxon>Metazoa</taxon>
        <taxon>Spiralia</taxon>
        <taxon>Lophotrochozoa</taxon>
        <taxon>Mollusca</taxon>
        <taxon>Bivalvia</taxon>
        <taxon>Autobranchia</taxon>
        <taxon>Heteroconchia</taxon>
        <taxon>Euheterodonta</taxon>
        <taxon>Imparidentia</taxon>
        <taxon>Neoheterodontei</taxon>
        <taxon>Myida</taxon>
        <taxon>Myoidea</taxon>
        <taxon>Myidae</taxon>
        <taxon>Mya</taxon>
    </lineage>
</organism>
<evidence type="ECO:0000313" key="3">
    <source>
        <dbReference type="Proteomes" id="UP001164746"/>
    </source>
</evidence>
<keyword evidence="3" id="KW-1185">Reference proteome</keyword>
<accession>A0ABY7E180</accession>
<dbReference type="EMBL" id="CP111015">
    <property type="protein sequence ID" value="WAR02710.1"/>
    <property type="molecule type" value="Genomic_DNA"/>
</dbReference>
<feature type="region of interest" description="Disordered" evidence="1">
    <location>
        <begin position="121"/>
        <end position="178"/>
    </location>
</feature>
<feature type="compositionally biased region" description="Polar residues" evidence="1">
    <location>
        <begin position="283"/>
        <end position="292"/>
    </location>
</feature>
<dbReference type="Proteomes" id="UP001164746">
    <property type="component" value="Chromosome 4"/>
</dbReference>
<proteinExistence type="predicted"/>
<evidence type="ECO:0000313" key="2">
    <source>
        <dbReference type="EMBL" id="WAR02710.1"/>
    </source>
</evidence>
<feature type="compositionally biased region" description="Low complexity" evidence="1">
    <location>
        <begin position="162"/>
        <end position="171"/>
    </location>
</feature>
<name>A0ABY7E180_MYAAR</name>
<gene>
    <name evidence="2" type="ORF">MAR_009268</name>
</gene>